<dbReference type="InterPro" id="IPR007822">
    <property type="entry name" value="LANC-like"/>
</dbReference>
<keyword evidence="1" id="KW-0862">Zinc</keyword>
<proteinExistence type="predicted"/>
<gene>
    <name evidence="3" type="ORF">ERS132370_01059</name>
</gene>
<dbReference type="RefSeq" id="WP_044668601.1">
    <property type="nucleotide sequence ID" value="NZ_CEJO01000006.1"/>
</dbReference>
<dbReference type="GO" id="GO:0046872">
    <property type="term" value="F:metal ion binding"/>
    <property type="evidence" value="ECO:0007669"/>
    <property type="project" value="UniProtKB-KW"/>
</dbReference>
<dbReference type="GO" id="GO:0031179">
    <property type="term" value="P:peptide modification"/>
    <property type="evidence" value="ECO:0007669"/>
    <property type="project" value="InterPro"/>
</dbReference>
<dbReference type="Proteomes" id="UP000072933">
    <property type="component" value="Unassembled WGS sequence"/>
</dbReference>
<dbReference type="NCBIfam" id="TIGR03897">
    <property type="entry name" value="lanti_2_LanM"/>
    <property type="match status" value="1"/>
</dbReference>
<protein>
    <submittedName>
        <fullName evidence="3">Lantibiotic synthetase</fullName>
    </submittedName>
</protein>
<dbReference type="AlphaFoldDB" id="A0A123TYD2"/>
<dbReference type="CDD" id="cd04792">
    <property type="entry name" value="LanM-like"/>
    <property type="match status" value="1"/>
</dbReference>
<dbReference type="Gene3D" id="1.50.10.20">
    <property type="match status" value="1"/>
</dbReference>
<feature type="binding site" evidence="1">
    <location>
        <position position="909"/>
    </location>
    <ligand>
        <name>Zn(2+)</name>
        <dbReference type="ChEBI" id="CHEBI:29105"/>
    </ligand>
</feature>
<evidence type="ECO:0000256" key="1">
    <source>
        <dbReference type="PIRSR" id="PIRSR607822-1"/>
    </source>
</evidence>
<dbReference type="PRINTS" id="PR01950">
    <property type="entry name" value="LANCSUPER"/>
</dbReference>
<dbReference type="SUPFAM" id="SSF158745">
    <property type="entry name" value="LanC-like"/>
    <property type="match status" value="1"/>
</dbReference>
<feature type="domain" description="Lantibiotic biosynthesis protein dehydration" evidence="2">
    <location>
        <begin position="189"/>
        <end position="553"/>
    </location>
</feature>
<feature type="binding site" evidence="1">
    <location>
        <position position="910"/>
    </location>
    <ligand>
        <name>Zn(2+)</name>
        <dbReference type="ChEBI" id="CHEBI:29105"/>
    </ligand>
</feature>
<evidence type="ECO:0000313" key="3">
    <source>
        <dbReference type="EMBL" id="CYV79592.1"/>
    </source>
</evidence>
<dbReference type="PIRSF" id="PIRSF037228">
    <property type="entry name" value="Lant_mod_RumM"/>
    <property type="match status" value="1"/>
</dbReference>
<evidence type="ECO:0000313" key="4">
    <source>
        <dbReference type="Proteomes" id="UP000072933"/>
    </source>
</evidence>
<evidence type="ECO:0000259" key="2">
    <source>
        <dbReference type="Pfam" id="PF13575"/>
    </source>
</evidence>
<feature type="binding site" evidence="1">
    <location>
        <position position="861"/>
    </location>
    <ligand>
        <name>Zn(2+)</name>
        <dbReference type="ChEBI" id="CHEBI:29105"/>
    </ligand>
</feature>
<name>A0A123TYD2_STRSU</name>
<dbReference type="Pfam" id="PF13575">
    <property type="entry name" value="DUF4135"/>
    <property type="match status" value="1"/>
</dbReference>
<accession>A0A123TYD2</accession>
<dbReference type="InterPro" id="IPR025410">
    <property type="entry name" value="Lant_dehyd"/>
</dbReference>
<keyword evidence="1" id="KW-0479">Metal-binding</keyword>
<organism evidence="3 4">
    <name type="scientific">Streptococcus suis</name>
    <dbReference type="NCBI Taxonomy" id="1307"/>
    <lineage>
        <taxon>Bacteria</taxon>
        <taxon>Bacillati</taxon>
        <taxon>Bacillota</taxon>
        <taxon>Bacilli</taxon>
        <taxon>Lactobacillales</taxon>
        <taxon>Streptococcaceae</taxon>
        <taxon>Streptococcus</taxon>
    </lineage>
</organism>
<sequence>MVNCIVSNAQTIREKSKYFNSDSKIDFLFLQKWRNVRTLMTDELFELMLKEEGYTYEEFAYSLQEDIEPVENPEWYNKFLLIIENYDYNNINYDAGINVLTLPFSKYSLDHIKDEKRELTNFRVDEEIFNKLILQQSEELFNLIGKIMALKLAEYKSVSDAQKTNGIFEKFLKELFYSKDSFLQFFEEYPVVARMLTIRTQFFIENICDFFYNVNKDIDELKNMFNLSEILITDLELSVGDSHEHGKSVIIFEANHSQKIVYKPKNLSIEEKLSKLLEWFSSEGLLDLHLPKGLYKDDYTYNEFVDKKPCTSIEEVQNFYTRFGYLIALCYLLGIDDLHLENVVASGEYPVIIDIETAFHLSPKIIPDNIFNNILQELEHDSIKGSCLLPRKIPVGMNGAVELSALLGRGGETGSTVSTPININSDDFRYSEKNVYFSAGNNIPIFNGEEVDSKDFRFKIVEGFEDFFDFVLKYKMELIEKINQFKDTKVRILLKGTEKYAAMLRYSSHPNYGKCMKYRERLFLNIWAYPYLDKRVVVSEVRDLLFGDIPIFYNKVGSKSLIDSQGNIYHNYFLESGLDKYKKLISVLTNREVDKQKNILLIELGLYDEYLISKKGTKCRKLQKSSINFIREAKQIANYFIDNTKKYKDMISMINLDCDGENHWGLKPMNESFYSGLSGVALFFLELYNITKESIYYDYYKGYISSAILQTRNTTFQSPFFGWLSPLYPLLLEYRYNSTIVDEDYFRFTINKLNALTMKDLSNIDSIDYISGISGVIVLLQQINLVYPYKISSKTLDLFYLALKERLARDEEIESEAGLAHGFDGVTVAISLKRELLDLNQKYLNIGYKNLPKLSNQYKWCLGLSGIIQAKLLIHRIAPSLLNVNNLYVLFEKFEQSILHVPIDDDSLCHGKAGVIITLCLIYEFTGEEKWNDIMMHQLHDLKLNSLFGFYSLPRIGDTYSLGLFDGMAGIGWMYLYLSKKCSNILLLGF</sequence>
<dbReference type="InterPro" id="IPR017146">
    <property type="entry name" value="Lanti_2_LanM"/>
</dbReference>
<dbReference type="Pfam" id="PF05147">
    <property type="entry name" value="LANC_like"/>
    <property type="match status" value="1"/>
</dbReference>
<dbReference type="EMBL" id="FIID01000010">
    <property type="protein sequence ID" value="CYV79592.1"/>
    <property type="molecule type" value="Genomic_DNA"/>
</dbReference>
<dbReference type="SMART" id="SM01260">
    <property type="entry name" value="LANC_like"/>
    <property type="match status" value="1"/>
</dbReference>
<reference evidence="3 4" key="1">
    <citation type="submission" date="2016-02" db="EMBL/GenBank/DDBJ databases">
        <authorList>
            <consortium name="Pathogen Informatics"/>
        </authorList>
    </citation>
    <scope>NUCLEOTIDE SEQUENCE [LARGE SCALE GENOMIC DNA]</scope>
    <source>
        <strain evidence="3 4">LSS8</strain>
    </source>
</reference>